<organism evidence="10 11">
    <name type="scientific">Dethiosulfovibrio peptidovorans DSM 11002</name>
    <dbReference type="NCBI Taxonomy" id="469381"/>
    <lineage>
        <taxon>Bacteria</taxon>
        <taxon>Thermotogati</taxon>
        <taxon>Synergistota</taxon>
        <taxon>Synergistia</taxon>
        <taxon>Synergistales</taxon>
        <taxon>Dethiosulfovibrionaceae</taxon>
        <taxon>Dethiosulfovibrio</taxon>
    </lineage>
</organism>
<keyword evidence="4" id="KW-1003">Cell membrane</keyword>
<dbReference type="AlphaFoldDB" id="D2Z4N2"/>
<keyword evidence="5" id="KW-0547">Nucleotide-binding</keyword>
<evidence type="ECO:0000259" key="9">
    <source>
        <dbReference type="PROSITE" id="PS50893"/>
    </source>
</evidence>
<keyword evidence="11" id="KW-1185">Reference proteome</keyword>
<dbReference type="PaxDb" id="469381-Dpep_2354"/>
<dbReference type="Pfam" id="PF00005">
    <property type="entry name" value="ABC_tran"/>
    <property type="match status" value="1"/>
</dbReference>
<dbReference type="GO" id="GO:0016887">
    <property type="term" value="F:ATP hydrolysis activity"/>
    <property type="evidence" value="ECO:0007669"/>
    <property type="project" value="InterPro"/>
</dbReference>
<dbReference type="SUPFAM" id="SSF52540">
    <property type="entry name" value="P-loop containing nucleoside triphosphate hydrolases"/>
    <property type="match status" value="1"/>
</dbReference>
<dbReference type="OrthoDB" id="9802185at2"/>
<evidence type="ECO:0000256" key="2">
    <source>
        <dbReference type="ARBA" id="ARBA00005417"/>
    </source>
</evidence>
<comment type="similarity">
    <text evidence="2">Belongs to the ABC transporter superfamily.</text>
</comment>
<proteinExistence type="inferred from homology"/>
<name>D2Z4N2_9BACT</name>
<dbReference type="InterPro" id="IPR050086">
    <property type="entry name" value="MetN_ABC_transporter-like"/>
</dbReference>
<reference evidence="10 11" key="1">
    <citation type="journal article" date="2010" name="Stand. Genomic Sci.">
        <title>Permanent draft genome sequence of Dethiosulfovibrio peptidovorans type strain (SEBR 4207).</title>
        <authorList>
            <person name="Labutti K."/>
            <person name="Mayilraj S."/>
            <person name="Clum A."/>
            <person name="Lucas S."/>
            <person name="Glavina Del Rio T."/>
            <person name="Nolan M."/>
            <person name="Tice H."/>
            <person name="Cheng J.F."/>
            <person name="Pitluck S."/>
            <person name="Liolios K."/>
            <person name="Ivanova N."/>
            <person name="Mavromatis K."/>
            <person name="Mikhailova N."/>
            <person name="Pati A."/>
            <person name="Goodwin L."/>
            <person name="Chen A."/>
            <person name="Palaniappan K."/>
            <person name="Land M."/>
            <person name="Hauser L."/>
            <person name="Chang Y.J."/>
            <person name="Jeffries C.D."/>
            <person name="Rohde M."/>
            <person name="Spring S."/>
            <person name="Goker M."/>
            <person name="Woyke T."/>
            <person name="Bristow J."/>
            <person name="Eisen J.A."/>
            <person name="Markowitz V."/>
            <person name="Hugenholtz P."/>
            <person name="Kyrpides N.C."/>
            <person name="Klenk H.P."/>
            <person name="Lapidus A."/>
        </authorList>
    </citation>
    <scope>NUCLEOTIDE SEQUENCE [LARGE SCALE GENOMIC DNA]</scope>
    <source>
        <strain evidence="10 11">DSM 11002</strain>
    </source>
</reference>
<evidence type="ECO:0000256" key="1">
    <source>
        <dbReference type="ARBA" id="ARBA00004202"/>
    </source>
</evidence>
<dbReference type="STRING" id="469381.Dpep_2354"/>
<protein>
    <submittedName>
        <fullName evidence="10">ABC transporter related protein</fullName>
    </submittedName>
</protein>
<dbReference type="PROSITE" id="PS50893">
    <property type="entry name" value="ABC_TRANSPORTER_2"/>
    <property type="match status" value="1"/>
</dbReference>
<keyword evidence="6" id="KW-0067">ATP-binding</keyword>
<keyword evidence="8" id="KW-0472">Membrane</keyword>
<evidence type="ECO:0000313" key="11">
    <source>
        <dbReference type="Proteomes" id="UP000006427"/>
    </source>
</evidence>
<dbReference type="InterPro" id="IPR030679">
    <property type="entry name" value="ABC_ATPase_HisP-typ"/>
</dbReference>
<evidence type="ECO:0000256" key="8">
    <source>
        <dbReference type="ARBA" id="ARBA00023136"/>
    </source>
</evidence>
<evidence type="ECO:0000256" key="6">
    <source>
        <dbReference type="ARBA" id="ARBA00022840"/>
    </source>
</evidence>
<dbReference type="GO" id="GO:0005524">
    <property type="term" value="F:ATP binding"/>
    <property type="evidence" value="ECO:0007669"/>
    <property type="project" value="UniProtKB-KW"/>
</dbReference>
<accession>D2Z4N2</accession>
<dbReference type="GO" id="GO:0015424">
    <property type="term" value="F:ABC-type amino acid transporter activity"/>
    <property type="evidence" value="ECO:0007669"/>
    <property type="project" value="InterPro"/>
</dbReference>
<dbReference type="EMBL" id="ABTR02000001">
    <property type="protein sequence ID" value="EFC92376.1"/>
    <property type="molecule type" value="Genomic_DNA"/>
</dbReference>
<dbReference type="PROSITE" id="PS00211">
    <property type="entry name" value="ABC_TRANSPORTER_1"/>
    <property type="match status" value="1"/>
</dbReference>
<dbReference type="eggNOG" id="COG1126">
    <property type="taxonomic scope" value="Bacteria"/>
</dbReference>
<evidence type="ECO:0000313" key="10">
    <source>
        <dbReference type="EMBL" id="EFC92376.1"/>
    </source>
</evidence>
<evidence type="ECO:0000256" key="7">
    <source>
        <dbReference type="ARBA" id="ARBA00022970"/>
    </source>
</evidence>
<evidence type="ECO:0000256" key="5">
    <source>
        <dbReference type="ARBA" id="ARBA00022741"/>
    </source>
</evidence>
<dbReference type="InterPro" id="IPR003439">
    <property type="entry name" value="ABC_transporter-like_ATP-bd"/>
</dbReference>
<dbReference type="SMART" id="SM00382">
    <property type="entry name" value="AAA"/>
    <property type="match status" value="1"/>
</dbReference>
<keyword evidence="7" id="KW-0029">Amino-acid transport</keyword>
<comment type="caution">
    <text evidence="10">The sequence shown here is derived from an EMBL/GenBank/DDBJ whole genome shotgun (WGS) entry which is preliminary data.</text>
</comment>
<comment type="subcellular location">
    <subcellularLocation>
        <location evidence="1">Cell membrane</location>
        <topology evidence="1">Peripheral membrane protein</topology>
    </subcellularLocation>
</comment>
<dbReference type="Proteomes" id="UP000006427">
    <property type="component" value="Unassembled WGS sequence"/>
</dbReference>
<gene>
    <name evidence="10" type="ORF">Dpep_2354</name>
</gene>
<dbReference type="InterPro" id="IPR003593">
    <property type="entry name" value="AAA+_ATPase"/>
</dbReference>
<keyword evidence="3" id="KW-0813">Transport</keyword>
<dbReference type="RefSeq" id="WP_005662393.1">
    <property type="nucleotide sequence ID" value="NZ_ABTR02000001.1"/>
</dbReference>
<dbReference type="GO" id="GO:0005886">
    <property type="term" value="C:plasma membrane"/>
    <property type="evidence" value="ECO:0007669"/>
    <property type="project" value="UniProtKB-SubCell"/>
</dbReference>
<dbReference type="InterPro" id="IPR017871">
    <property type="entry name" value="ABC_transporter-like_CS"/>
</dbReference>
<dbReference type="PANTHER" id="PTHR43166:SF9">
    <property type="entry name" value="GLUTAMATE_ASPARTATE IMPORT ATP-BINDING PROTEIN GLTL"/>
    <property type="match status" value="1"/>
</dbReference>
<feature type="domain" description="ABC transporter" evidence="9">
    <location>
        <begin position="9"/>
        <end position="253"/>
    </location>
</feature>
<evidence type="ECO:0000256" key="3">
    <source>
        <dbReference type="ARBA" id="ARBA00022448"/>
    </source>
</evidence>
<evidence type="ECO:0000256" key="4">
    <source>
        <dbReference type="ARBA" id="ARBA00022475"/>
    </source>
</evidence>
<dbReference type="Gene3D" id="3.40.50.300">
    <property type="entry name" value="P-loop containing nucleotide triphosphate hydrolases"/>
    <property type="match status" value="1"/>
</dbReference>
<sequence>MKKNCEILISVEDLHKSFDDEKVLNGVSIDIKEGDLVSIIGPSGCGKSTFLRCINGLELLDSGTISVAGKTLRRDSSERQAGQRFMKTAHDMRKEIGIVFQGFNLFPHKTVIENVMLAPMVVKKKTYEEAEEIARAILSKVGLLGYAGRYPVTLSGGQAQRAAIARALAMAPKVMLYDEPTSALDPELVGEVLQVMRDLDAEGMTQVLVTHAMHFARDASDYVVFMDRGEIVEISDGDEMFSNPKNERTRNFLRHMMEVA</sequence>
<dbReference type="InterPro" id="IPR027417">
    <property type="entry name" value="P-loop_NTPase"/>
</dbReference>
<dbReference type="PIRSF" id="PIRSF039085">
    <property type="entry name" value="ABC_ATPase_HisP"/>
    <property type="match status" value="1"/>
</dbReference>
<dbReference type="PANTHER" id="PTHR43166">
    <property type="entry name" value="AMINO ACID IMPORT ATP-BINDING PROTEIN"/>
    <property type="match status" value="1"/>
</dbReference>